<dbReference type="PANTHER" id="PTHR43046:SF16">
    <property type="entry name" value="ADP-RIBOSE PYROPHOSPHATASE YJHB-RELATED"/>
    <property type="match status" value="1"/>
</dbReference>
<dbReference type="EMBL" id="FUYQ01000012">
    <property type="protein sequence ID" value="SKB59630.1"/>
    <property type="molecule type" value="Genomic_DNA"/>
</dbReference>
<dbReference type="AlphaFoldDB" id="A0A1T5CKF7"/>
<organism evidence="4 5">
    <name type="scientific">Parabacteroides chartae</name>
    <dbReference type="NCBI Taxonomy" id="1037355"/>
    <lineage>
        <taxon>Bacteria</taxon>
        <taxon>Pseudomonadati</taxon>
        <taxon>Bacteroidota</taxon>
        <taxon>Bacteroidia</taxon>
        <taxon>Bacteroidales</taxon>
        <taxon>Tannerellaceae</taxon>
        <taxon>Parabacteroides</taxon>
    </lineage>
</organism>
<reference evidence="5" key="1">
    <citation type="submission" date="2017-02" db="EMBL/GenBank/DDBJ databases">
        <authorList>
            <person name="Varghese N."/>
            <person name="Submissions S."/>
        </authorList>
    </citation>
    <scope>NUCLEOTIDE SEQUENCE [LARGE SCALE GENOMIC DNA]</scope>
    <source>
        <strain evidence="5">DSM 24967</strain>
    </source>
</reference>
<evidence type="ECO:0000259" key="3">
    <source>
        <dbReference type="PROSITE" id="PS51462"/>
    </source>
</evidence>
<name>A0A1T5CKF7_9BACT</name>
<dbReference type="Proteomes" id="UP000190852">
    <property type="component" value="Unassembled WGS sequence"/>
</dbReference>
<dbReference type="InterPro" id="IPR015797">
    <property type="entry name" value="NUDIX_hydrolase-like_dom_sf"/>
</dbReference>
<comment type="cofactor">
    <cofactor evidence="1">
        <name>Mg(2+)</name>
        <dbReference type="ChEBI" id="CHEBI:18420"/>
    </cofactor>
</comment>
<evidence type="ECO:0000313" key="5">
    <source>
        <dbReference type="Proteomes" id="UP000190852"/>
    </source>
</evidence>
<keyword evidence="5" id="KW-1185">Reference proteome</keyword>
<dbReference type="PROSITE" id="PS51462">
    <property type="entry name" value="NUDIX"/>
    <property type="match status" value="1"/>
</dbReference>
<dbReference type="Pfam" id="PF12535">
    <property type="entry name" value="Nudix_N"/>
    <property type="match status" value="1"/>
</dbReference>
<dbReference type="InterPro" id="IPR059176">
    <property type="entry name" value="UDP-X_N"/>
</dbReference>
<protein>
    <submittedName>
        <fullName evidence="4">ADP-ribose pyrophosphatase YjhB, NUDIX family</fullName>
    </submittedName>
</protein>
<feature type="domain" description="Nudix hydrolase" evidence="3">
    <location>
        <begin position="68"/>
        <end position="195"/>
    </location>
</feature>
<dbReference type="RefSeq" id="WP_079683466.1">
    <property type="nucleotide sequence ID" value="NZ_FUYQ01000012.1"/>
</dbReference>
<sequence length="208" mass="24008">MSKEAELLEKIKRLRTIAQIGLVYSTDEYNIERYTELLEISHSLTSVVSDVDLAELSGCFRVESDYVTPKVDIRAVIFNDRDEILLVKERADGKWSLPGGWADVGYSPSEIAVKEVLEETGLKVRPQRLLAVIDQRCHPYPHSLRYVYKLFIRCEILEGELSNGFDILHVGFFKQDELPVLSEERVIKKHIDLMFEYKKNPAKEISFD</sequence>
<gene>
    <name evidence="4" type="ORF">SAMN05660349_01955</name>
</gene>
<evidence type="ECO:0000256" key="1">
    <source>
        <dbReference type="ARBA" id="ARBA00001946"/>
    </source>
</evidence>
<dbReference type="SUPFAM" id="SSF55811">
    <property type="entry name" value="Nudix"/>
    <property type="match status" value="1"/>
</dbReference>
<dbReference type="Gene3D" id="3.90.79.10">
    <property type="entry name" value="Nucleoside Triphosphate Pyrophosphohydrolase"/>
    <property type="match status" value="1"/>
</dbReference>
<evidence type="ECO:0000256" key="2">
    <source>
        <dbReference type="ARBA" id="ARBA00022801"/>
    </source>
</evidence>
<dbReference type="InterPro" id="IPR000086">
    <property type="entry name" value="NUDIX_hydrolase_dom"/>
</dbReference>
<evidence type="ECO:0000313" key="4">
    <source>
        <dbReference type="EMBL" id="SKB59630.1"/>
    </source>
</evidence>
<dbReference type="Gene3D" id="6.10.250.1120">
    <property type="match status" value="1"/>
</dbReference>
<accession>A0A1T5CKF7</accession>
<proteinExistence type="predicted"/>
<dbReference type="PANTHER" id="PTHR43046">
    <property type="entry name" value="GDP-MANNOSE MANNOSYL HYDROLASE"/>
    <property type="match status" value="1"/>
</dbReference>
<dbReference type="Pfam" id="PF00293">
    <property type="entry name" value="NUDIX"/>
    <property type="match status" value="1"/>
</dbReference>
<keyword evidence="2" id="KW-0378">Hydrolase</keyword>
<dbReference type="GO" id="GO:0016787">
    <property type="term" value="F:hydrolase activity"/>
    <property type="evidence" value="ECO:0007669"/>
    <property type="project" value="UniProtKB-KW"/>
</dbReference>